<dbReference type="Gene3D" id="3.10.450.50">
    <property type="match status" value="1"/>
</dbReference>
<dbReference type="OrthoDB" id="2148716at2759"/>
<organism evidence="2 3">
    <name type="scientific">Aspergillus homomorphus (strain CBS 101889)</name>
    <dbReference type="NCBI Taxonomy" id="1450537"/>
    <lineage>
        <taxon>Eukaryota</taxon>
        <taxon>Fungi</taxon>
        <taxon>Dikarya</taxon>
        <taxon>Ascomycota</taxon>
        <taxon>Pezizomycotina</taxon>
        <taxon>Eurotiomycetes</taxon>
        <taxon>Eurotiomycetidae</taxon>
        <taxon>Eurotiales</taxon>
        <taxon>Aspergillaceae</taxon>
        <taxon>Aspergillus</taxon>
        <taxon>Aspergillus subgen. Circumdati</taxon>
    </lineage>
</organism>
<dbReference type="AlphaFoldDB" id="A0A395I353"/>
<accession>A0A395I353</accession>
<dbReference type="InterPro" id="IPR037401">
    <property type="entry name" value="SnoaL-like"/>
</dbReference>
<proteinExistence type="predicted"/>
<evidence type="ECO:0000259" key="1">
    <source>
        <dbReference type="Pfam" id="PF13577"/>
    </source>
</evidence>
<dbReference type="RefSeq" id="XP_025553319.1">
    <property type="nucleotide sequence ID" value="XM_025696263.1"/>
</dbReference>
<dbReference type="Proteomes" id="UP000248961">
    <property type="component" value="Unassembled WGS sequence"/>
</dbReference>
<evidence type="ECO:0000313" key="3">
    <source>
        <dbReference type="Proteomes" id="UP000248961"/>
    </source>
</evidence>
<sequence length="171" mass="18861">MTNPQTVQHTLPKLSPQTKDAIIDPIYRVLLAVDTANPSLFASAIHETGRLILNGRIIEGAAAVTAYVYEPVSKMETTHHISNVRVTRVDEELGTASLTATVLAQHYRAGEGADASVRGLLAGGLYFVDVVRDEEDKDLWRLKEWDLRVVWREGDEGVMHGLNGDGDQKQE</sequence>
<evidence type="ECO:0000313" key="2">
    <source>
        <dbReference type="EMBL" id="RAL14165.1"/>
    </source>
</evidence>
<dbReference type="GeneID" id="37200552"/>
<reference evidence="2 3" key="1">
    <citation type="submission" date="2018-02" db="EMBL/GenBank/DDBJ databases">
        <title>The genomes of Aspergillus section Nigri reveals drivers in fungal speciation.</title>
        <authorList>
            <consortium name="DOE Joint Genome Institute"/>
            <person name="Vesth T.C."/>
            <person name="Nybo J."/>
            <person name="Theobald S."/>
            <person name="Brandl J."/>
            <person name="Frisvad J.C."/>
            <person name="Nielsen K.F."/>
            <person name="Lyhne E.K."/>
            <person name="Kogle M.E."/>
            <person name="Kuo A."/>
            <person name="Riley R."/>
            <person name="Clum A."/>
            <person name="Nolan M."/>
            <person name="Lipzen A."/>
            <person name="Salamov A."/>
            <person name="Henrissat B."/>
            <person name="Wiebenga A."/>
            <person name="De vries R.P."/>
            <person name="Grigoriev I.V."/>
            <person name="Mortensen U.H."/>
            <person name="Andersen M.R."/>
            <person name="Baker S.E."/>
        </authorList>
    </citation>
    <scope>NUCLEOTIDE SEQUENCE [LARGE SCALE GENOMIC DNA]</scope>
    <source>
        <strain evidence="2 3">CBS 101889</strain>
    </source>
</reference>
<dbReference type="SUPFAM" id="SSF54427">
    <property type="entry name" value="NTF2-like"/>
    <property type="match status" value="1"/>
</dbReference>
<name>A0A395I353_ASPHC</name>
<protein>
    <recommendedName>
        <fullName evidence="1">SnoaL-like domain-containing protein</fullName>
    </recommendedName>
</protein>
<gene>
    <name evidence="2" type="ORF">BO97DRAFT_412931</name>
</gene>
<keyword evidence="3" id="KW-1185">Reference proteome</keyword>
<dbReference type="STRING" id="1450537.A0A395I353"/>
<dbReference type="InterPro" id="IPR032710">
    <property type="entry name" value="NTF2-like_dom_sf"/>
</dbReference>
<dbReference type="Pfam" id="PF13577">
    <property type="entry name" value="SnoaL_4"/>
    <property type="match status" value="1"/>
</dbReference>
<feature type="domain" description="SnoaL-like" evidence="1">
    <location>
        <begin position="19"/>
        <end position="145"/>
    </location>
</feature>
<dbReference type="EMBL" id="KZ824276">
    <property type="protein sequence ID" value="RAL14165.1"/>
    <property type="molecule type" value="Genomic_DNA"/>
</dbReference>
<dbReference type="VEuPathDB" id="FungiDB:BO97DRAFT_412931"/>